<feature type="domain" description="Glycosyl transferase family 1" evidence="1">
    <location>
        <begin position="250"/>
        <end position="373"/>
    </location>
</feature>
<feature type="domain" description="Glycosyltransferase subfamily 4-like N-terminal" evidence="3">
    <location>
        <begin position="8"/>
        <end position="207"/>
    </location>
</feature>
<dbReference type="Gene3D" id="3.90.550.10">
    <property type="entry name" value="Spore Coat Polysaccharide Biosynthesis Protein SpsA, Chain A"/>
    <property type="match status" value="1"/>
</dbReference>
<comment type="caution">
    <text evidence="4">The sequence shown here is derived from an EMBL/GenBank/DDBJ whole genome shotgun (WGS) entry which is preliminary data.</text>
</comment>
<dbReference type="Gene3D" id="3.40.50.2000">
    <property type="entry name" value="Glycogen Phosphorylase B"/>
    <property type="match status" value="2"/>
</dbReference>
<dbReference type="RefSeq" id="WP_008702531.1">
    <property type="nucleotide sequence ID" value="NZ_ANOG01000737.1"/>
</dbReference>
<organism evidence="4 5">
    <name type="scientific">Rhodopirellula maiorica SM1</name>
    <dbReference type="NCBI Taxonomy" id="1265738"/>
    <lineage>
        <taxon>Bacteria</taxon>
        <taxon>Pseudomonadati</taxon>
        <taxon>Planctomycetota</taxon>
        <taxon>Planctomycetia</taxon>
        <taxon>Pirellulales</taxon>
        <taxon>Pirellulaceae</taxon>
        <taxon>Novipirellula</taxon>
    </lineage>
</organism>
<dbReference type="PATRIC" id="fig|1265738.3.peg.5201"/>
<dbReference type="SUPFAM" id="SSF53756">
    <property type="entry name" value="UDP-Glycosyltransferase/glycogen phosphorylase"/>
    <property type="match status" value="1"/>
</dbReference>
<dbReference type="InterPro" id="IPR001296">
    <property type="entry name" value="Glyco_trans_1"/>
</dbReference>
<dbReference type="OrthoDB" id="9795068at2"/>
<dbReference type="PANTHER" id="PTHR43685">
    <property type="entry name" value="GLYCOSYLTRANSFERASE"/>
    <property type="match status" value="1"/>
</dbReference>
<evidence type="ECO:0000259" key="1">
    <source>
        <dbReference type="Pfam" id="PF00534"/>
    </source>
</evidence>
<evidence type="ECO:0000313" key="4">
    <source>
        <dbReference type="EMBL" id="EMI17889.1"/>
    </source>
</evidence>
<accession>M5RVB0</accession>
<dbReference type="AlphaFoldDB" id="M5RVB0"/>
<dbReference type="Proteomes" id="UP000011991">
    <property type="component" value="Unassembled WGS sequence"/>
</dbReference>
<dbReference type="Pfam" id="PF00534">
    <property type="entry name" value="Glycos_transf_1"/>
    <property type="match status" value="1"/>
</dbReference>
<dbReference type="GO" id="GO:0016757">
    <property type="term" value="F:glycosyltransferase activity"/>
    <property type="evidence" value="ECO:0007669"/>
    <property type="project" value="InterPro"/>
</dbReference>
<evidence type="ECO:0000313" key="5">
    <source>
        <dbReference type="Proteomes" id="UP000011991"/>
    </source>
</evidence>
<evidence type="ECO:0000259" key="3">
    <source>
        <dbReference type="Pfam" id="PF13439"/>
    </source>
</evidence>
<name>M5RVB0_9BACT</name>
<dbReference type="Pfam" id="PF00535">
    <property type="entry name" value="Glycos_transf_2"/>
    <property type="match status" value="1"/>
</dbReference>
<reference evidence="4 5" key="1">
    <citation type="journal article" date="2013" name="Mar. Genomics">
        <title>Expression of sulfatases in Rhodopirellula baltica and the diversity of sulfatases in the genus Rhodopirellula.</title>
        <authorList>
            <person name="Wegner C.E."/>
            <person name="Richter-Heitmann T."/>
            <person name="Klindworth A."/>
            <person name="Klockow C."/>
            <person name="Richter M."/>
            <person name="Achstetter T."/>
            <person name="Glockner F.O."/>
            <person name="Harder J."/>
        </authorList>
    </citation>
    <scope>NUCLEOTIDE SEQUENCE [LARGE SCALE GENOMIC DNA]</scope>
    <source>
        <strain evidence="4 5">SM1</strain>
    </source>
</reference>
<dbReference type="Pfam" id="PF13439">
    <property type="entry name" value="Glyco_transf_4"/>
    <property type="match status" value="1"/>
</dbReference>
<proteinExistence type="predicted"/>
<dbReference type="InterPro" id="IPR029044">
    <property type="entry name" value="Nucleotide-diphossugar_trans"/>
</dbReference>
<dbReference type="InterPro" id="IPR050834">
    <property type="entry name" value="Glycosyltransf_2"/>
</dbReference>
<dbReference type="PANTHER" id="PTHR43685:SF11">
    <property type="entry name" value="GLYCOSYLTRANSFERASE TAGX-RELATED"/>
    <property type="match status" value="1"/>
</dbReference>
<dbReference type="InterPro" id="IPR001173">
    <property type="entry name" value="Glyco_trans_2-like"/>
</dbReference>
<dbReference type="InterPro" id="IPR028098">
    <property type="entry name" value="Glyco_trans_4-like_N"/>
</dbReference>
<protein>
    <submittedName>
        <fullName evidence="4">Glycosyl transferase, group 1 family</fullName>
    </submittedName>
</protein>
<dbReference type="CDD" id="cd00761">
    <property type="entry name" value="Glyco_tranf_GTA_type"/>
    <property type="match status" value="1"/>
</dbReference>
<evidence type="ECO:0000259" key="2">
    <source>
        <dbReference type="Pfam" id="PF00535"/>
    </source>
</evidence>
<dbReference type="EMBL" id="ANOG01000737">
    <property type="protein sequence ID" value="EMI17889.1"/>
    <property type="molecule type" value="Genomic_DNA"/>
</dbReference>
<keyword evidence="4" id="KW-0808">Transferase</keyword>
<keyword evidence="5" id="KW-1185">Reference proteome</keyword>
<gene>
    <name evidence="4" type="ORF">RMSM_05175</name>
</gene>
<feature type="domain" description="Glycosyltransferase 2-like" evidence="2">
    <location>
        <begin position="434"/>
        <end position="551"/>
    </location>
</feature>
<sequence>MHVADRGGGAERSVLTLHQSLRELGHDCRLFVGSKILDEPGVIEIEQRRPIPGVLRITRRLEQKGIQNLYAPWFRNLPDMIGEADIVHLHSLWKARHGFADLTGICRIAKRYPTVMTLRESWMMTGHCACPTGCDRWKTGCGSCPDLQRVPSVQSDFTRFNWQRKRTTIQQSDLHITTISNWLRQQVQQSPICEGKKVHVVHNSVDERSFFPGDMLAARNALSIPHDKFVVLLAGQSIEGVHRGISQHAVKALNRLDDHGIHALLIGRSAGDVAATLNTPSSTVPYRESPQEMAQCYQAADLTIVPSEYETFGRVAAESLFCGTPVLAFATGGLTDIVVPNVCGKLVPTGDVDALAAGLADLKSNPDALLRMRNDCVSHVRERFGTKSIAVQYGNVYQEVIAARSMRPGDEGGPVSTANIPANKFTASTTSKISCVIPAYNCEAWLQRAVESILATRYASLEILIVEDGSTDETLQVANQLKARHPQTVCVLQHGGGMNRGVSASRNLGLRNASGEWICFLDADDYVYPNRFESATKTLIDQPDVDGVHQLAEMVFPDKETCEQWWECSPYFGFEHSIDSSALLGRLLEGKCWATSAILFRKSLLERTGLFDEGLQIAEDCHLWFRMAAVGKIVSGDLNAPVSAYWRRIDSAYQPSPLQRLQMIRSMVKFLNWVSTADVPAKDRDEAKKAIQQYILRGLTNARFAKQRTLAWSIAWQAVRQLPSISINSKFCGQVARLAIGR</sequence>
<dbReference type="SUPFAM" id="SSF53448">
    <property type="entry name" value="Nucleotide-diphospho-sugar transferases"/>
    <property type="match status" value="1"/>
</dbReference>